<accession>A0A392PMS5</accession>
<dbReference type="AlphaFoldDB" id="A0A392PMS5"/>
<sequence length="75" mass="8130">MNRKNVEYIREVTHEPNVLKVLGGDVASSSLVVLEHCSIVFPMPLDSPTSGIRVEVRLGAGTRADPGIGSHIDYE</sequence>
<proteinExistence type="predicted"/>
<evidence type="ECO:0000313" key="2">
    <source>
        <dbReference type="Proteomes" id="UP000265520"/>
    </source>
</evidence>
<evidence type="ECO:0000313" key="1">
    <source>
        <dbReference type="EMBL" id="MCI12789.1"/>
    </source>
</evidence>
<comment type="caution">
    <text evidence="1">The sequence shown here is derived from an EMBL/GenBank/DDBJ whole genome shotgun (WGS) entry which is preliminary data.</text>
</comment>
<keyword evidence="2" id="KW-1185">Reference proteome</keyword>
<dbReference type="Proteomes" id="UP000265520">
    <property type="component" value="Unassembled WGS sequence"/>
</dbReference>
<protein>
    <submittedName>
        <fullName evidence="1">Uncharacterized protein</fullName>
    </submittedName>
</protein>
<dbReference type="EMBL" id="LXQA010085569">
    <property type="protein sequence ID" value="MCI12789.1"/>
    <property type="molecule type" value="Genomic_DNA"/>
</dbReference>
<organism evidence="1 2">
    <name type="scientific">Trifolium medium</name>
    <dbReference type="NCBI Taxonomy" id="97028"/>
    <lineage>
        <taxon>Eukaryota</taxon>
        <taxon>Viridiplantae</taxon>
        <taxon>Streptophyta</taxon>
        <taxon>Embryophyta</taxon>
        <taxon>Tracheophyta</taxon>
        <taxon>Spermatophyta</taxon>
        <taxon>Magnoliopsida</taxon>
        <taxon>eudicotyledons</taxon>
        <taxon>Gunneridae</taxon>
        <taxon>Pentapetalae</taxon>
        <taxon>rosids</taxon>
        <taxon>fabids</taxon>
        <taxon>Fabales</taxon>
        <taxon>Fabaceae</taxon>
        <taxon>Papilionoideae</taxon>
        <taxon>50 kb inversion clade</taxon>
        <taxon>NPAAA clade</taxon>
        <taxon>Hologalegina</taxon>
        <taxon>IRL clade</taxon>
        <taxon>Trifolieae</taxon>
        <taxon>Trifolium</taxon>
    </lineage>
</organism>
<name>A0A392PMS5_9FABA</name>
<reference evidence="1 2" key="1">
    <citation type="journal article" date="2018" name="Front. Plant Sci.">
        <title>Red Clover (Trifolium pratense) and Zigzag Clover (T. medium) - A Picture of Genomic Similarities and Differences.</title>
        <authorList>
            <person name="Dluhosova J."/>
            <person name="Istvanek J."/>
            <person name="Nedelnik J."/>
            <person name="Repkova J."/>
        </authorList>
    </citation>
    <scope>NUCLEOTIDE SEQUENCE [LARGE SCALE GENOMIC DNA]</scope>
    <source>
        <strain evidence="2">cv. 10/8</strain>
        <tissue evidence="1">Leaf</tissue>
    </source>
</reference>